<keyword evidence="2" id="KW-1185">Reference proteome</keyword>
<keyword evidence="1" id="KW-0808">Transferase</keyword>
<gene>
    <name evidence="1" type="ORF">U771_16735</name>
</gene>
<organism evidence="1 2">
    <name type="scientific">Pseudomonas gorinensis</name>
    <dbReference type="NCBI Taxonomy" id="3240790"/>
    <lineage>
        <taxon>Bacteria</taxon>
        <taxon>Pseudomonadati</taxon>
        <taxon>Pseudomonadota</taxon>
        <taxon>Gammaproteobacteria</taxon>
        <taxon>Pseudomonadales</taxon>
        <taxon>Pseudomonadaceae</taxon>
        <taxon>Pseudomonas</taxon>
    </lineage>
</organism>
<reference evidence="1 2" key="1">
    <citation type="journal article" date="2014" name="Genome Announc.">
        <title>Complete Genome Sequence of Pseudomonas sp. Strain TKP, Isolated from a gamma-Hexachlorocyclohexane-Degrading Mixed Culture.</title>
        <authorList>
            <person name="Ohtsubo Y."/>
            <person name="Kishida K."/>
            <person name="Sato T."/>
            <person name="Tabata M."/>
            <person name="Kawasumi T."/>
            <person name="Ogura Y."/>
            <person name="Hayashi T."/>
            <person name="Tsuda M."/>
            <person name="Nagata Y."/>
        </authorList>
    </citation>
    <scope>NUCLEOTIDE SEQUENCE [LARGE SCALE GENOMIC DNA]</scope>
    <source>
        <strain evidence="1 2">TKP</strain>
    </source>
</reference>
<dbReference type="EMBL" id="CP006852">
    <property type="protein sequence ID" value="AHC35867.1"/>
    <property type="molecule type" value="Genomic_DNA"/>
</dbReference>
<evidence type="ECO:0000313" key="2">
    <source>
        <dbReference type="Proteomes" id="UP000018725"/>
    </source>
</evidence>
<accession>A0ACA7P7A0</accession>
<dbReference type="Proteomes" id="UP000018725">
    <property type="component" value="Chromosome"/>
</dbReference>
<name>A0ACA7P7A0_9PSED</name>
<protein>
    <submittedName>
        <fullName evidence="1">Glycosyl transferase</fullName>
    </submittedName>
</protein>
<proteinExistence type="predicted"/>
<sequence>MAERIGMRKVATALMTGLLTWLRGLPLPPWLRRRLSVIYRGAWFRPVRRLSQWPQVRETPPVKQLQLLADTQYPDYIIWGVIDWSFRHQRPQQLAQVLSASGRRVFYVSSTLKASNQPGFSIYPLNERGNLFEVQLHLSDPPSIYSTVPSSIQVAQLRYGLGELLLCTRPRAVVGIVHHPFWLDVAKAAPNSRMVYDCIDHHQGFSNTDAGILKLEQQLVLEAQATVFTSDRLAQQWGQTPSAQRTVIRNAADFGFFSRRPVSLFNDPQGRKIIGYYGAIAEWFDTELVSAIADAFAHHLVLLVGEDTTNARHKLRHHPNVQFTGEVSYSTLPSYLYAMDVCLLPFQVIPLTLATNPVKVYEYLSAGKPVVAIDLPETHQFGALIRRAQNPAEFIDGIAHALAEPPDEHRAARQAFAAAQSWEQRRDALLSVTEPQHVPREISVIVVTYNNLALTQACLASLTANAQAAALEIIVVDNGSSDGTPAFLDQWAKANGQVVILNADNRGFAAANNQGLAVATGDYFVLLNNDTQVTPGWADTLRRHLDRNPGIGLVGPVTNNIGNQAKIDLTYSLADMPDRACGYTYRHLGEWFVLPTLAFFCVMLRRSTYAQVGPLDEAFGCGFFEDDDYCRRVEQAGFFNACARDVFIHHHLSASFNLMDIDQRQALFDRNKAIYEKKWGTWIPHRYG</sequence>
<evidence type="ECO:0000313" key="1">
    <source>
        <dbReference type="EMBL" id="AHC35867.1"/>
    </source>
</evidence>